<keyword evidence="2" id="KW-0813">Transport</keyword>
<evidence type="ECO:0000256" key="1">
    <source>
        <dbReference type="ARBA" id="ARBA00009660"/>
    </source>
</evidence>
<evidence type="ECO:0008006" key="8">
    <source>
        <dbReference type="Google" id="ProtNLM"/>
    </source>
</evidence>
<evidence type="ECO:0000256" key="2">
    <source>
        <dbReference type="ARBA" id="ARBA00022448"/>
    </source>
</evidence>
<evidence type="ECO:0000256" key="3">
    <source>
        <dbReference type="ARBA" id="ARBA00022617"/>
    </source>
</evidence>
<dbReference type="InterPro" id="IPR009050">
    <property type="entry name" value="Globin-like_sf"/>
</dbReference>
<organism evidence="6 7">
    <name type="scientific">Basidiobolus ranarum</name>
    <dbReference type="NCBI Taxonomy" id="34480"/>
    <lineage>
        <taxon>Eukaryota</taxon>
        <taxon>Fungi</taxon>
        <taxon>Fungi incertae sedis</taxon>
        <taxon>Zoopagomycota</taxon>
        <taxon>Entomophthoromycotina</taxon>
        <taxon>Basidiobolomycetes</taxon>
        <taxon>Basidiobolales</taxon>
        <taxon>Basidiobolaceae</taxon>
        <taxon>Basidiobolus</taxon>
    </lineage>
</organism>
<evidence type="ECO:0000313" key="6">
    <source>
        <dbReference type="EMBL" id="KAK9762405.1"/>
    </source>
</evidence>
<comment type="similarity">
    <text evidence="1">Belongs to the truncated hemoglobin family. Group I subfamily.</text>
</comment>
<proteinExistence type="inferred from homology"/>
<name>A0ABR2WLI6_9FUNG</name>
<sequence length="111" mass="12394">MSTIEKSLYQTLGGEETISQVIDLFYSKYVLNDVRIKQFFVGVDMEKQRIIQAKSLACALGGPANNGEKMNIAHHHLNLKDEHFDAVVDDLGKALRDLNVSEEMIAKVVTS</sequence>
<keyword evidence="7" id="KW-1185">Reference proteome</keyword>
<evidence type="ECO:0000256" key="4">
    <source>
        <dbReference type="ARBA" id="ARBA00022723"/>
    </source>
</evidence>
<keyword evidence="4" id="KW-0479">Metal-binding</keyword>
<keyword evidence="5" id="KW-0408">Iron</keyword>
<gene>
    <name evidence="6" type="ORF">K7432_011873</name>
</gene>
<comment type="caution">
    <text evidence="6">The sequence shown here is derived from an EMBL/GenBank/DDBJ whole genome shotgun (WGS) entry which is preliminary data.</text>
</comment>
<accession>A0ABR2WLI6</accession>
<dbReference type="EMBL" id="JASJQH010000970">
    <property type="protein sequence ID" value="KAK9762405.1"/>
    <property type="molecule type" value="Genomic_DNA"/>
</dbReference>
<dbReference type="PIRSF" id="PIRSF002030">
    <property type="entry name" value="Globin_Protozoa/Cyanobacteria"/>
    <property type="match status" value="1"/>
</dbReference>
<dbReference type="Proteomes" id="UP001479436">
    <property type="component" value="Unassembled WGS sequence"/>
</dbReference>
<dbReference type="InterPro" id="IPR012292">
    <property type="entry name" value="Globin/Proto"/>
</dbReference>
<keyword evidence="3" id="KW-0349">Heme</keyword>
<dbReference type="Pfam" id="PF01152">
    <property type="entry name" value="Bac_globin"/>
    <property type="match status" value="1"/>
</dbReference>
<evidence type="ECO:0000313" key="7">
    <source>
        <dbReference type="Proteomes" id="UP001479436"/>
    </source>
</evidence>
<reference evidence="6 7" key="1">
    <citation type="submission" date="2023-04" db="EMBL/GenBank/DDBJ databases">
        <title>Genome of Basidiobolus ranarum AG-B5.</title>
        <authorList>
            <person name="Stajich J.E."/>
            <person name="Carter-House D."/>
            <person name="Gryganskyi A."/>
        </authorList>
    </citation>
    <scope>NUCLEOTIDE SEQUENCE [LARGE SCALE GENOMIC DNA]</scope>
    <source>
        <strain evidence="6 7">AG-B5</strain>
    </source>
</reference>
<dbReference type="InterPro" id="IPR016339">
    <property type="entry name" value="Hemoglobin_trunc_I"/>
</dbReference>
<evidence type="ECO:0000256" key="5">
    <source>
        <dbReference type="ARBA" id="ARBA00023004"/>
    </source>
</evidence>
<dbReference type="Gene3D" id="1.10.490.10">
    <property type="entry name" value="Globins"/>
    <property type="match status" value="1"/>
</dbReference>
<dbReference type="InterPro" id="IPR001486">
    <property type="entry name" value="Hemoglobin_trunc"/>
</dbReference>
<protein>
    <recommendedName>
        <fullName evidence="8">Group 1 truncated hemoglobin</fullName>
    </recommendedName>
</protein>
<dbReference type="CDD" id="cd00454">
    <property type="entry name" value="TrHb1_N"/>
    <property type="match status" value="1"/>
</dbReference>
<dbReference type="SUPFAM" id="SSF46458">
    <property type="entry name" value="Globin-like"/>
    <property type="match status" value="1"/>
</dbReference>